<evidence type="ECO:0000313" key="3">
    <source>
        <dbReference type="Proteomes" id="UP000011087"/>
    </source>
</evidence>
<dbReference type="PaxDb" id="55529-EKX54015"/>
<dbReference type="RefSeq" id="XP_005840995.1">
    <property type="nucleotide sequence ID" value="XM_005840938.1"/>
</dbReference>
<accession>L1K0N9</accession>
<dbReference type="HOGENOM" id="CLU_1800151_0_0_1"/>
<reference evidence="3" key="2">
    <citation type="submission" date="2012-11" db="EMBL/GenBank/DDBJ databases">
        <authorList>
            <person name="Kuo A."/>
            <person name="Curtis B.A."/>
            <person name="Tanifuji G."/>
            <person name="Burki F."/>
            <person name="Gruber A."/>
            <person name="Irimia M."/>
            <person name="Maruyama S."/>
            <person name="Arias M.C."/>
            <person name="Ball S.G."/>
            <person name="Gile G.H."/>
            <person name="Hirakawa Y."/>
            <person name="Hopkins J.F."/>
            <person name="Rensing S.A."/>
            <person name="Schmutz J."/>
            <person name="Symeonidi A."/>
            <person name="Elias M."/>
            <person name="Eveleigh R.J."/>
            <person name="Herman E.K."/>
            <person name="Klute M.J."/>
            <person name="Nakayama T."/>
            <person name="Obornik M."/>
            <person name="Reyes-Prieto A."/>
            <person name="Armbrust E.V."/>
            <person name="Aves S.J."/>
            <person name="Beiko R.G."/>
            <person name="Coutinho P."/>
            <person name="Dacks J.B."/>
            <person name="Durnford D.G."/>
            <person name="Fast N.M."/>
            <person name="Green B.R."/>
            <person name="Grisdale C."/>
            <person name="Hempe F."/>
            <person name="Henrissat B."/>
            <person name="Hoppner M.P."/>
            <person name="Ishida K.-I."/>
            <person name="Kim E."/>
            <person name="Koreny L."/>
            <person name="Kroth P.G."/>
            <person name="Liu Y."/>
            <person name="Malik S.-B."/>
            <person name="Maier U.G."/>
            <person name="McRose D."/>
            <person name="Mock T."/>
            <person name="Neilson J.A."/>
            <person name="Onodera N.T."/>
            <person name="Poole A.M."/>
            <person name="Pritham E.J."/>
            <person name="Richards T.A."/>
            <person name="Rocap G."/>
            <person name="Roy S.W."/>
            <person name="Sarai C."/>
            <person name="Schaack S."/>
            <person name="Shirato S."/>
            <person name="Slamovits C.H."/>
            <person name="Spencer D.F."/>
            <person name="Suzuki S."/>
            <person name="Worden A.Z."/>
            <person name="Zauner S."/>
            <person name="Barry K."/>
            <person name="Bell C."/>
            <person name="Bharti A.K."/>
            <person name="Crow J.A."/>
            <person name="Grimwood J."/>
            <person name="Kramer R."/>
            <person name="Lindquist E."/>
            <person name="Lucas S."/>
            <person name="Salamov A."/>
            <person name="McFadden G.I."/>
            <person name="Lane C.E."/>
            <person name="Keeling P.J."/>
            <person name="Gray M.W."/>
            <person name="Grigoriev I.V."/>
            <person name="Archibald J.M."/>
        </authorList>
    </citation>
    <scope>NUCLEOTIDE SEQUENCE</scope>
    <source>
        <strain evidence="3">CCMP2712</strain>
    </source>
</reference>
<dbReference type="EMBL" id="JH992968">
    <property type="protein sequence ID" value="EKX54015.1"/>
    <property type="molecule type" value="Genomic_DNA"/>
</dbReference>
<keyword evidence="3" id="KW-1185">Reference proteome</keyword>
<evidence type="ECO:0000313" key="1">
    <source>
        <dbReference type="EMBL" id="EKX54015.1"/>
    </source>
</evidence>
<reference evidence="2" key="3">
    <citation type="submission" date="2015-06" db="UniProtKB">
        <authorList>
            <consortium name="EnsemblProtists"/>
        </authorList>
    </citation>
    <scope>IDENTIFICATION</scope>
</reference>
<evidence type="ECO:0000313" key="2">
    <source>
        <dbReference type="EnsemblProtists" id="EKX54015"/>
    </source>
</evidence>
<dbReference type="AlphaFoldDB" id="L1K0N9"/>
<proteinExistence type="predicted"/>
<protein>
    <recommendedName>
        <fullName evidence="4">Hedgehog protein Hint domain-containing protein</fullName>
    </recommendedName>
</protein>
<dbReference type="KEGG" id="gtt:GUITHDRAFT_150121"/>
<dbReference type="EnsemblProtists" id="EKX54015">
    <property type="protein sequence ID" value="EKX54015"/>
    <property type="gene ID" value="GUITHDRAFT_150121"/>
</dbReference>
<dbReference type="Proteomes" id="UP000011087">
    <property type="component" value="Unassembled WGS sequence"/>
</dbReference>
<gene>
    <name evidence="1" type="ORF">GUITHDRAFT_150121</name>
</gene>
<reference evidence="1 3" key="1">
    <citation type="journal article" date="2012" name="Nature">
        <title>Algal genomes reveal evolutionary mosaicism and the fate of nucleomorphs.</title>
        <authorList>
            <consortium name="DOE Joint Genome Institute"/>
            <person name="Curtis B.A."/>
            <person name="Tanifuji G."/>
            <person name="Burki F."/>
            <person name="Gruber A."/>
            <person name="Irimia M."/>
            <person name="Maruyama S."/>
            <person name="Arias M.C."/>
            <person name="Ball S.G."/>
            <person name="Gile G.H."/>
            <person name="Hirakawa Y."/>
            <person name="Hopkins J.F."/>
            <person name="Kuo A."/>
            <person name="Rensing S.A."/>
            <person name="Schmutz J."/>
            <person name="Symeonidi A."/>
            <person name="Elias M."/>
            <person name="Eveleigh R.J."/>
            <person name="Herman E.K."/>
            <person name="Klute M.J."/>
            <person name="Nakayama T."/>
            <person name="Obornik M."/>
            <person name="Reyes-Prieto A."/>
            <person name="Armbrust E.V."/>
            <person name="Aves S.J."/>
            <person name="Beiko R.G."/>
            <person name="Coutinho P."/>
            <person name="Dacks J.B."/>
            <person name="Durnford D.G."/>
            <person name="Fast N.M."/>
            <person name="Green B.R."/>
            <person name="Grisdale C.J."/>
            <person name="Hempel F."/>
            <person name="Henrissat B."/>
            <person name="Hoppner M.P."/>
            <person name="Ishida K."/>
            <person name="Kim E."/>
            <person name="Koreny L."/>
            <person name="Kroth P.G."/>
            <person name="Liu Y."/>
            <person name="Malik S.B."/>
            <person name="Maier U.G."/>
            <person name="McRose D."/>
            <person name="Mock T."/>
            <person name="Neilson J.A."/>
            <person name="Onodera N.T."/>
            <person name="Poole A.M."/>
            <person name="Pritham E.J."/>
            <person name="Richards T.A."/>
            <person name="Rocap G."/>
            <person name="Roy S.W."/>
            <person name="Sarai C."/>
            <person name="Schaack S."/>
            <person name="Shirato S."/>
            <person name="Slamovits C.H."/>
            <person name="Spencer D.F."/>
            <person name="Suzuki S."/>
            <person name="Worden A.Z."/>
            <person name="Zauner S."/>
            <person name="Barry K."/>
            <person name="Bell C."/>
            <person name="Bharti A.K."/>
            <person name="Crow J.A."/>
            <person name="Grimwood J."/>
            <person name="Kramer R."/>
            <person name="Lindquist E."/>
            <person name="Lucas S."/>
            <person name="Salamov A."/>
            <person name="McFadden G.I."/>
            <person name="Lane C.E."/>
            <person name="Keeling P.J."/>
            <person name="Gray M.W."/>
            <person name="Grigoriev I.V."/>
            <person name="Archibald J.M."/>
        </authorList>
    </citation>
    <scope>NUCLEOTIDE SEQUENCE</scope>
    <source>
        <strain evidence="1 3">CCMP2712</strain>
    </source>
</reference>
<sequence>MTPSHFLPIYSAECGEKFCQFAKLVPAASVKPGDFLYTQGGFEMVKGVSSSRSFVRYLLVEGGNLMVNGVLASVQSTAAGALETLPFRFLDTIFPGSLEAPAIKQALRTVLESPMLRSFETLIARTHALPITIAPLLVSSSSSS</sequence>
<organism evidence="1">
    <name type="scientific">Guillardia theta (strain CCMP2712)</name>
    <name type="common">Cryptophyte</name>
    <dbReference type="NCBI Taxonomy" id="905079"/>
    <lineage>
        <taxon>Eukaryota</taxon>
        <taxon>Cryptophyceae</taxon>
        <taxon>Pyrenomonadales</taxon>
        <taxon>Geminigeraceae</taxon>
        <taxon>Guillardia</taxon>
    </lineage>
</organism>
<dbReference type="GeneID" id="17310807"/>
<name>L1K0N9_GUITC</name>
<evidence type="ECO:0008006" key="4">
    <source>
        <dbReference type="Google" id="ProtNLM"/>
    </source>
</evidence>
<dbReference type="Gene3D" id="2.170.16.10">
    <property type="entry name" value="Hedgehog/Intein (Hint) domain"/>
    <property type="match status" value="1"/>
</dbReference>